<proteinExistence type="predicted"/>
<comment type="caution">
    <text evidence="2">The sequence shown here is derived from an EMBL/GenBank/DDBJ whole genome shotgun (WGS) entry which is preliminary data.</text>
</comment>
<evidence type="ECO:0000259" key="1">
    <source>
        <dbReference type="Pfam" id="PF03544"/>
    </source>
</evidence>
<keyword evidence="3" id="KW-1185">Reference proteome</keyword>
<dbReference type="InterPro" id="IPR037682">
    <property type="entry name" value="TonB_C"/>
</dbReference>
<dbReference type="EMBL" id="JBCFQK010000001">
    <property type="protein sequence ID" value="MFA9192920.1"/>
    <property type="molecule type" value="Genomic_DNA"/>
</dbReference>
<organism evidence="2 3">
    <name type="scientific">Flavobacterium magnesitis</name>
    <dbReference type="NCBI Taxonomy" id="3138077"/>
    <lineage>
        <taxon>Bacteria</taxon>
        <taxon>Pseudomonadati</taxon>
        <taxon>Bacteroidota</taxon>
        <taxon>Flavobacteriia</taxon>
        <taxon>Flavobacteriales</taxon>
        <taxon>Flavobacteriaceae</taxon>
        <taxon>Flavobacterium</taxon>
    </lineage>
</organism>
<reference evidence="2 3" key="1">
    <citation type="submission" date="2024-04" db="EMBL/GenBank/DDBJ databases">
        <title>New Clade of Flavobacterium.</title>
        <authorList>
            <person name="Matos L."/>
            <person name="Proenca D.N."/>
            <person name="Fransisco R.M."/>
            <person name="Chung A.P."/>
            <person name="Maccario L."/>
            <person name="Sorensen S.J."/>
            <person name="Morais P.V."/>
        </authorList>
    </citation>
    <scope>NUCLEOTIDE SEQUENCE [LARGE SCALE GENOMIC DNA]</scope>
    <source>
        <strain evidence="2 3">FBOR7N2.3</strain>
    </source>
</reference>
<accession>A0ABV4THN4</accession>
<gene>
    <name evidence="2" type="ORF">AAGV33_00775</name>
</gene>
<dbReference type="Pfam" id="PF03544">
    <property type="entry name" value="TonB_C"/>
    <property type="match status" value="1"/>
</dbReference>
<dbReference type="RefSeq" id="WP_373389996.1">
    <property type="nucleotide sequence ID" value="NZ_JBCFQJ010000001.1"/>
</dbReference>
<dbReference type="InterPro" id="IPR011652">
    <property type="entry name" value="MORN_2"/>
</dbReference>
<sequence length="315" mass="36720">MKLKLILILLLFLPKIAISQISKKDKITFFDSKWKESTSENYSYYRITKDYNSNQDLYEIKEYYKSGTIRTEGHSKNKDNFAKEGEIITYFENGNKHKISQYSNKKLIGKETEWYENGNKKSKIEYTPEEKESQNKTKIIQYWNKDNLQTIIDGNGSHEETTKEFYATGKLKNGYKDGIWEGWQIKPENKFIEEFKNGKFISGTLTDESNTKTTYTSLITKSQPIGGFTQFYNNLHKSIKQANISPQKPNNLIIIEFIVDIDGKVTEPKIIRSIDSKADELALAYLSNTNWIPEIKRGQKVRSKYTQPIQFQSPQ</sequence>
<dbReference type="Gene3D" id="2.20.110.10">
    <property type="entry name" value="Histone H3 K4-specific methyltransferase SET7/9 N-terminal domain"/>
    <property type="match status" value="1"/>
</dbReference>
<protein>
    <submittedName>
        <fullName evidence="2">Energy transducer TonB</fullName>
    </submittedName>
</protein>
<dbReference type="Gene3D" id="3.30.1150.10">
    <property type="match status" value="1"/>
</dbReference>
<name>A0ABV4THN4_9FLAO</name>
<feature type="domain" description="TonB C-terminal" evidence="1">
    <location>
        <begin position="254"/>
        <end position="312"/>
    </location>
</feature>
<evidence type="ECO:0000313" key="3">
    <source>
        <dbReference type="Proteomes" id="UP001574170"/>
    </source>
</evidence>
<dbReference type="Proteomes" id="UP001574170">
    <property type="component" value="Unassembled WGS sequence"/>
</dbReference>
<evidence type="ECO:0000313" key="2">
    <source>
        <dbReference type="EMBL" id="MFA9192920.1"/>
    </source>
</evidence>
<dbReference type="SUPFAM" id="SSF82185">
    <property type="entry name" value="Histone H3 K4-specific methyltransferase SET7/9 N-terminal domain"/>
    <property type="match status" value="1"/>
</dbReference>
<dbReference type="Pfam" id="PF07661">
    <property type="entry name" value="MORN_2"/>
    <property type="match status" value="2"/>
</dbReference>
<dbReference type="SUPFAM" id="SSF74653">
    <property type="entry name" value="TolA/TonB C-terminal domain"/>
    <property type="match status" value="1"/>
</dbReference>